<comment type="function">
    <text evidence="1">Golgi membrane protein involved in vesicular trafficking and spindle migration.</text>
</comment>
<dbReference type="PANTHER" id="PTHR47549:SF3">
    <property type="entry name" value="GOLGI APPARATUS MEMBRANE PROTEIN TVP38"/>
    <property type="match status" value="1"/>
</dbReference>
<feature type="compositionally biased region" description="Polar residues" evidence="10">
    <location>
        <begin position="389"/>
        <end position="401"/>
    </location>
</feature>
<protein>
    <recommendedName>
        <fullName evidence="4">Golgi apparatus membrane protein TVP38</fullName>
    </recommendedName>
    <alternativeName>
        <fullName evidence="5">Golgi apparatus membrane protein tvp38</fullName>
    </alternativeName>
</protein>
<evidence type="ECO:0000256" key="4">
    <source>
        <dbReference type="ARBA" id="ARBA00013533"/>
    </source>
</evidence>
<dbReference type="GO" id="GO:0000139">
    <property type="term" value="C:Golgi membrane"/>
    <property type="evidence" value="ECO:0007669"/>
    <property type="project" value="UniProtKB-SubCell"/>
</dbReference>
<feature type="compositionally biased region" description="Gly residues" evidence="10">
    <location>
        <begin position="427"/>
        <end position="436"/>
    </location>
</feature>
<comment type="subcellular location">
    <subcellularLocation>
        <location evidence="2">Golgi apparatus membrane</location>
        <topology evidence="2">Multi-pass membrane protein</topology>
    </subcellularLocation>
</comment>
<feature type="compositionally biased region" description="Basic residues" evidence="10">
    <location>
        <begin position="348"/>
        <end position="357"/>
    </location>
</feature>
<dbReference type="EMBL" id="MCFF01000007">
    <property type="protein sequence ID" value="ORZ26382.1"/>
    <property type="molecule type" value="Genomic_DNA"/>
</dbReference>
<evidence type="ECO:0000256" key="6">
    <source>
        <dbReference type="ARBA" id="ARBA00022692"/>
    </source>
</evidence>
<evidence type="ECO:0000256" key="9">
    <source>
        <dbReference type="ARBA" id="ARBA00023136"/>
    </source>
</evidence>
<evidence type="ECO:0000256" key="5">
    <source>
        <dbReference type="ARBA" id="ARBA00020673"/>
    </source>
</evidence>
<organism evidence="13 14">
    <name type="scientific">Lobosporangium transversale</name>
    <dbReference type="NCBI Taxonomy" id="64571"/>
    <lineage>
        <taxon>Eukaryota</taxon>
        <taxon>Fungi</taxon>
        <taxon>Fungi incertae sedis</taxon>
        <taxon>Mucoromycota</taxon>
        <taxon>Mortierellomycotina</taxon>
        <taxon>Mortierellomycetes</taxon>
        <taxon>Mortierellales</taxon>
        <taxon>Mortierellaceae</taxon>
        <taxon>Lobosporangium</taxon>
    </lineage>
</organism>
<keyword evidence="7 11" id="KW-1133">Transmembrane helix</keyword>
<comment type="caution">
    <text evidence="13">The sequence shown here is derived from an EMBL/GenBank/DDBJ whole genome shotgun (WGS) entry which is preliminary data.</text>
</comment>
<evidence type="ECO:0000256" key="7">
    <source>
        <dbReference type="ARBA" id="ARBA00022989"/>
    </source>
</evidence>
<evidence type="ECO:0000259" key="12">
    <source>
        <dbReference type="Pfam" id="PF09335"/>
    </source>
</evidence>
<reference evidence="13 14" key="1">
    <citation type="submission" date="2016-07" db="EMBL/GenBank/DDBJ databases">
        <title>Pervasive Adenine N6-methylation of Active Genes in Fungi.</title>
        <authorList>
            <consortium name="DOE Joint Genome Institute"/>
            <person name="Mondo S.J."/>
            <person name="Dannebaum R.O."/>
            <person name="Kuo R.C."/>
            <person name="Labutti K."/>
            <person name="Haridas S."/>
            <person name="Kuo A."/>
            <person name="Salamov A."/>
            <person name="Ahrendt S.R."/>
            <person name="Lipzen A."/>
            <person name="Sullivan W."/>
            <person name="Andreopoulos W.B."/>
            <person name="Clum A."/>
            <person name="Lindquist E."/>
            <person name="Daum C."/>
            <person name="Ramamoorthy G.K."/>
            <person name="Gryganskyi A."/>
            <person name="Culley D."/>
            <person name="Magnuson J.K."/>
            <person name="James T.Y."/>
            <person name="O'Malley M.A."/>
            <person name="Stajich J.E."/>
            <person name="Spatafora J.W."/>
            <person name="Visel A."/>
            <person name="Grigoriev I.V."/>
        </authorList>
    </citation>
    <scope>NUCLEOTIDE SEQUENCE [LARGE SCALE GENOMIC DNA]</scope>
    <source>
        <strain evidence="13 14">NRRL 3116</strain>
    </source>
</reference>
<keyword evidence="6 11" id="KW-0812">Transmembrane</keyword>
<name>A0A1Y2GZZ2_9FUNG</name>
<feature type="compositionally biased region" description="Acidic residues" evidence="10">
    <location>
        <begin position="459"/>
        <end position="482"/>
    </location>
</feature>
<dbReference type="Proteomes" id="UP000193648">
    <property type="component" value="Unassembled WGS sequence"/>
</dbReference>
<feature type="region of interest" description="Disordered" evidence="10">
    <location>
        <begin position="345"/>
        <end position="548"/>
    </location>
</feature>
<dbReference type="Pfam" id="PF09335">
    <property type="entry name" value="VTT_dom"/>
    <property type="match status" value="1"/>
</dbReference>
<evidence type="ECO:0000256" key="3">
    <source>
        <dbReference type="ARBA" id="ARBA00008640"/>
    </source>
</evidence>
<keyword evidence="14" id="KW-1185">Reference proteome</keyword>
<dbReference type="OrthoDB" id="166803at2759"/>
<dbReference type="InterPro" id="IPR032816">
    <property type="entry name" value="VTT_dom"/>
</dbReference>
<feature type="transmembrane region" description="Helical" evidence="11">
    <location>
        <begin position="314"/>
        <end position="333"/>
    </location>
</feature>
<dbReference type="AlphaFoldDB" id="A0A1Y2GZZ2"/>
<evidence type="ECO:0000256" key="1">
    <source>
        <dbReference type="ARBA" id="ARBA00002978"/>
    </source>
</evidence>
<sequence>MSIFDTHRNTVLSELSEPLTTAATTDATNTYFNTRSIRETTHQPSSSQSSSRMINTTNNNNNSNNNNNDNYISNSSSIGSAAEQFTSDGLSTLNKIKEKLPANVQPWFWLGLWFGFVVLILVLFTVYRSKIFGFLEALANFIRNLGPFGPPIIMLCMFATSFPPVIGYSSIITMSGYVYGFVFGFVIAFSGALAGGIVCFYFCRRWFKPQVRKLMAKNKSLKSVVRTVENKGFRLLVLIRLAPYPFNVMNALLSATHIPLHTYTLATAISLVKLTLHVYIGSTLSSLTEGDDDEKNPDGTPKDPSSGHGKKLKVIIMIFGIILGIGVGAYVWLVAKREIAMSEATRAERRRRRRRQQRQQGQRRINVNDDNNNRGGIELSEHNRLPNIDLTNGNAPTNTSDFVGGLHGSSRYADEDEDGHEDQFLFGGSGGRGLGLGIRPAHTPREDWRNSTNENSSTDSEDDDRFDFLDDSDDSDEDQDLYDAERGYGYSNISEDIEGDHEEPALDFSAHHDGHIESPWQEDGEEDGASPVGFLSLSSSISKGLSER</sequence>
<keyword evidence="8" id="KW-0333">Golgi apparatus</keyword>
<comment type="similarity">
    <text evidence="3">Belongs to the TVP38/TMEM64 family.</text>
</comment>
<dbReference type="PANTHER" id="PTHR47549">
    <property type="entry name" value="GOLGI APPARATUS MEMBRANE PROTEIN TVP38-RELATED"/>
    <property type="match status" value="1"/>
</dbReference>
<dbReference type="InParanoid" id="A0A1Y2GZZ2"/>
<feature type="domain" description="VTT" evidence="12">
    <location>
        <begin position="168"/>
        <end position="282"/>
    </location>
</feature>
<evidence type="ECO:0000256" key="2">
    <source>
        <dbReference type="ARBA" id="ARBA00004653"/>
    </source>
</evidence>
<accession>A0A1Y2GZZ2</accession>
<dbReference type="STRING" id="64571.A0A1Y2GZZ2"/>
<dbReference type="GeneID" id="33563182"/>
<evidence type="ECO:0000256" key="8">
    <source>
        <dbReference type="ARBA" id="ARBA00023034"/>
    </source>
</evidence>
<evidence type="ECO:0000256" key="10">
    <source>
        <dbReference type="SAM" id="MobiDB-lite"/>
    </source>
</evidence>
<feature type="transmembrane region" description="Helical" evidence="11">
    <location>
        <begin position="107"/>
        <end position="127"/>
    </location>
</feature>
<evidence type="ECO:0000256" key="11">
    <source>
        <dbReference type="SAM" id="Phobius"/>
    </source>
</evidence>
<feature type="compositionally biased region" description="Low complexity" evidence="10">
    <location>
        <begin position="535"/>
        <end position="548"/>
    </location>
</feature>
<dbReference type="InterPro" id="IPR051076">
    <property type="entry name" value="Golgi_membrane_TVP38/TMEM64"/>
</dbReference>
<feature type="transmembrane region" description="Helical" evidence="11">
    <location>
        <begin position="177"/>
        <end position="203"/>
    </location>
</feature>
<feature type="compositionally biased region" description="Low complexity" evidence="10">
    <location>
        <begin position="45"/>
        <end position="73"/>
    </location>
</feature>
<dbReference type="GO" id="GO:0016192">
    <property type="term" value="P:vesicle-mediated transport"/>
    <property type="evidence" value="ECO:0007669"/>
    <property type="project" value="TreeGrafter"/>
</dbReference>
<dbReference type="GO" id="GO:0000022">
    <property type="term" value="P:mitotic spindle elongation"/>
    <property type="evidence" value="ECO:0007669"/>
    <property type="project" value="TreeGrafter"/>
</dbReference>
<keyword evidence="9 11" id="KW-0472">Membrane</keyword>
<feature type="compositionally biased region" description="Low complexity" evidence="10">
    <location>
        <begin position="358"/>
        <end position="377"/>
    </location>
</feature>
<evidence type="ECO:0000313" key="14">
    <source>
        <dbReference type="Proteomes" id="UP000193648"/>
    </source>
</evidence>
<feature type="region of interest" description="Disordered" evidence="10">
    <location>
        <begin position="30"/>
        <end position="73"/>
    </location>
</feature>
<dbReference type="RefSeq" id="XP_021884147.1">
    <property type="nucleotide sequence ID" value="XM_022021338.1"/>
</dbReference>
<proteinExistence type="inferred from homology"/>
<evidence type="ECO:0000313" key="13">
    <source>
        <dbReference type="EMBL" id="ORZ26382.1"/>
    </source>
</evidence>
<feature type="region of interest" description="Disordered" evidence="10">
    <location>
        <begin position="288"/>
        <end position="308"/>
    </location>
</feature>
<feature type="transmembrane region" description="Helical" evidence="11">
    <location>
        <begin position="148"/>
        <end position="171"/>
    </location>
</feature>
<gene>
    <name evidence="13" type="ORF">BCR41DRAFT_319141</name>
</gene>